<feature type="non-terminal residue" evidence="1">
    <location>
        <position position="135"/>
    </location>
</feature>
<reference evidence="1 2" key="1">
    <citation type="journal article" date="2013" name="Curr. Biol.">
        <title>The Genome of the Foraminiferan Reticulomyxa filosa.</title>
        <authorList>
            <person name="Glockner G."/>
            <person name="Hulsmann N."/>
            <person name="Schleicher M."/>
            <person name="Noegel A.A."/>
            <person name="Eichinger L."/>
            <person name="Gallinger C."/>
            <person name="Pawlowski J."/>
            <person name="Sierra R."/>
            <person name="Euteneuer U."/>
            <person name="Pillet L."/>
            <person name="Moustafa A."/>
            <person name="Platzer M."/>
            <person name="Groth M."/>
            <person name="Szafranski K."/>
            <person name="Schliwa M."/>
        </authorList>
    </citation>
    <scope>NUCLEOTIDE SEQUENCE [LARGE SCALE GENOMIC DNA]</scope>
</reference>
<proteinExistence type="predicted"/>
<dbReference type="AlphaFoldDB" id="X6LGU7"/>
<dbReference type="InterPro" id="IPR036770">
    <property type="entry name" value="Ankyrin_rpt-contain_sf"/>
</dbReference>
<comment type="caution">
    <text evidence="1">The sequence shown here is derived from an EMBL/GenBank/DDBJ whole genome shotgun (WGS) entry which is preliminary data.</text>
</comment>
<keyword evidence="2" id="KW-1185">Reference proteome</keyword>
<dbReference type="OrthoDB" id="194358at2759"/>
<organism evidence="1 2">
    <name type="scientific">Reticulomyxa filosa</name>
    <dbReference type="NCBI Taxonomy" id="46433"/>
    <lineage>
        <taxon>Eukaryota</taxon>
        <taxon>Sar</taxon>
        <taxon>Rhizaria</taxon>
        <taxon>Retaria</taxon>
        <taxon>Foraminifera</taxon>
        <taxon>Monothalamids</taxon>
        <taxon>Reticulomyxidae</taxon>
        <taxon>Reticulomyxa</taxon>
    </lineage>
</organism>
<name>X6LGU7_RETFI</name>
<accession>X6LGU7</accession>
<sequence length="135" mass="15674">MNKESSNNRVCKTDNDTDIRLLVFGLMTFNPRIQLSCDHNNTNFDALNELIRYCDEQAIEWAFPTHQSKWNDSNIDSDIKYPFSNDENAFKGCYTVVHEAARLGDLSQFKLILQNHPDIDINDSCNEHRQTPLHL</sequence>
<dbReference type="Gene3D" id="1.25.40.20">
    <property type="entry name" value="Ankyrin repeat-containing domain"/>
    <property type="match status" value="1"/>
</dbReference>
<evidence type="ECO:0000313" key="1">
    <source>
        <dbReference type="EMBL" id="ETO01213.1"/>
    </source>
</evidence>
<protein>
    <submittedName>
        <fullName evidence="1">Uncharacterized protein</fullName>
    </submittedName>
</protein>
<gene>
    <name evidence="1" type="ORF">RFI_36227</name>
</gene>
<evidence type="ECO:0000313" key="2">
    <source>
        <dbReference type="Proteomes" id="UP000023152"/>
    </source>
</evidence>
<dbReference type="EMBL" id="ASPP01038912">
    <property type="protein sequence ID" value="ETO01213.1"/>
    <property type="molecule type" value="Genomic_DNA"/>
</dbReference>
<dbReference type="Proteomes" id="UP000023152">
    <property type="component" value="Unassembled WGS sequence"/>
</dbReference>